<evidence type="ECO:0000259" key="9">
    <source>
        <dbReference type="PROSITE" id="PS51755"/>
    </source>
</evidence>
<dbReference type="GO" id="GO:0005829">
    <property type="term" value="C:cytosol"/>
    <property type="evidence" value="ECO:0007669"/>
    <property type="project" value="TreeGrafter"/>
</dbReference>
<dbReference type="CDD" id="cd00383">
    <property type="entry name" value="trans_reg_C"/>
    <property type="match status" value="1"/>
</dbReference>
<evidence type="ECO:0000313" key="11">
    <source>
        <dbReference type="Proteomes" id="UP000464495"/>
    </source>
</evidence>
<evidence type="ECO:0000256" key="6">
    <source>
        <dbReference type="PROSITE-ProRule" id="PRU00169"/>
    </source>
</evidence>
<protein>
    <submittedName>
        <fullName evidence="10">Response regulator</fullName>
    </submittedName>
</protein>
<accession>A0A6P1SUH0</accession>
<feature type="domain" description="Response regulatory" evidence="8">
    <location>
        <begin position="4"/>
        <end position="118"/>
    </location>
</feature>
<dbReference type="PANTHER" id="PTHR48111">
    <property type="entry name" value="REGULATOR OF RPOS"/>
    <property type="match status" value="1"/>
</dbReference>
<dbReference type="GO" id="GO:0032993">
    <property type="term" value="C:protein-DNA complex"/>
    <property type="evidence" value="ECO:0007669"/>
    <property type="project" value="TreeGrafter"/>
</dbReference>
<dbReference type="PANTHER" id="PTHR48111:SF1">
    <property type="entry name" value="TWO-COMPONENT RESPONSE REGULATOR ORR33"/>
    <property type="match status" value="1"/>
</dbReference>
<name>A0A6P1SUH0_9RHOB</name>
<feature type="modified residue" description="4-aspartylphosphate" evidence="6">
    <location>
        <position position="53"/>
    </location>
</feature>
<sequence>MSDTILIVDDDPEITSALARGLARHGYDVLAEHRIAPALDVLKAQPPKAAIFDVMLGSESGLDLTRRARAAGFAGPILMLSALAEVEDRAEGLEAGADDYIVKPFSFDELVARLKVQERRVSRPALVLDRAGRTVRHGPREAVLTEREFALFEALHGRAGQVLSRWELFEMVWAGEGTSSENVVDVYVGYLRRKLAPMTDFGFEIQTVRNRGFVLQLLDGGKS</sequence>
<dbReference type="InterPro" id="IPR001789">
    <property type="entry name" value="Sig_transdc_resp-reg_receiver"/>
</dbReference>
<dbReference type="GO" id="GO:0000156">
    <property type="term" value="F:phosphorelay response regulator activity"/>
    <property type="evidence" value="ECO:0007669"/>
    <property type="project" value="TreeGrafter"/>
</dbReference>
<keyword evidence="2" id="KW-0902">Two-component regulatory system</keyword>
<dbReference type="Pfam" id="PF00072">
    <property type="entry name" value="Response_reg"/>
    <property type="match status" value="1"/>
</dbReference>
<dbReference type="Proteomes" id="UP000464495">
    <property type="component" value="Chromosome"/>
</dbReference>
<evidence type="ECO:0000256" key="3">
    <source>
        <dbReference type="ARBA" id="ARBA00023015"/>
    </source>
</evidence>
<evidence type="ECO:0000256" key="7">
    <source>
        <dbReference type="PROSITE-ProRule" id="PRU01091"/>
    </source>
</evidence>
<dbReference type="Gene3D" id="3.40.50.2300">
    <property type="match status" value="1"/>
</dbReference>
<dbReference type="CDD" id="cd17574">
    <property type="entry name" value="REC_OmpR"/>
    <property type="match status" value="1"/>
</dbReference>
<dbReference type="InterPro" id="IPR001867">
    <property type="entry name" value="OmpR/PhoB-type_DNA-bd"/>
</dbReference>
<feature type="domain" description="OmpR/PhoB-type" evidence="9">
    <location>
        <begin position="116"/>
        <end position="217"/>
    </location>
</feature>
<dbReference type="SMART" id="SM00862">
    <property type="entry name" value="Trans_reg_C"/>
    <property type="match status" value="1"/>
</dbReference>
<dbReference type="Gene3D" id="6.10.250.690">
    <property type="match status" value="1"/>
</dbReference>
<dbReference type="AlphaFoldDB" id="A0A6P1SUH0"/>
<dbReference type="KEGG" id="amaq:GO499_03550"/>
<evidence type="ECO:0000256" key="4">
    <source>
        <dbReference type="ARBA" id="ARBA00023125"/>
    </source>
</evidence>
<dbReference type="PROSITE" id="PS50110">
    <property type="entry name" value="RESPONSE_REGULATORY"/>
    <property type="match status" value="1"/>
</dbReference>
<dbReference type="SUPFAM" id="SSF52172">
    <property type="entry name" value="CheY-like"/>
    <property type="match status" value="1"/>
</dbReference>
<dbReference type="InterPro" id="IPR039420">
    <property type="entry name" value="WalR-like"/>
</dbReference>
<dbReference type="Pfam" id="PF00486">
    <property type="entry name" value="Trans_reg_C"/>
    <property type="match status" value="1"/>
</dbReference>
<dbReference type="InterPro" id="IPR036388">
    <property type="entry name" value="WH-like_DNA-bd_sf"/>
</dbReference>
<evidence type="ECO:0000313" key="10">
    <source>
        <dbReference type="EMBL" id="QHQ34324.1"/>
    </source>
</evidence>
<reference evidence="10 11" key="1">
    <citation type="submission" date="2019-12" db="EMBL/GenBank/DDBJ databases">
        <title>Complete genome sequence of Algicella marina strain 9Alg 56(T) isolated from the red alga Tichocarpus crinitus.</title>
        <authorList>
            <person name="Kim S.-G."/>
            <person name="Nedashkovskaya O.I."/>
        </authorList>
    </citation>
    <scope>NUCLEOTIDE SEQUENCE [LARGE SCALE GENOMIC DNA]</scope>
    <source>
        <strain evidence="10 11">9Alg 56</strain>
    </source>
</reference>
<dbReference type="GO" id="GO:0006355">
    <property type="term" value="P:regulation of DNA-templated transcription"/>
    <property type="evidence" value="ECO:0007669"/>
    <property type="project" value="InterPro"/>
</dbReference>
<dbReference type="SMART" id="SM00448">
    <property type="entry name" value="REC"/>
    <property type="match status" value="1"/>
</dbReference>
<dbReference type="EMBL" id="CP046620">
    <property type="protein sequence ID" value="QHQ34324.1"/>
    <property type="molecule type" value="Genomic_DNA"/>
</dbReference>
<feature type="DNA-binding region" description="OmpR/PhoB-type" evidence="7">
    <location>
        <begin position="116"/>
        <end position="217"/>
    </location>
</feature>
<gene>
    <name evidence="10" type="ORF">GO499_03550</name>
</gene>
<organism evidence="10 11">
    <name type="scientific">Algicella marina</name>
    <dbReference type="NCBI Taxonomy" id="2683284"/>
    <lineage>
        <taxon>Bacteria</taxon>
        <taxon>Pseudomonadati</taxon>
        <taxon>Pseudomonadota</taxon>
        <taxon>Alphaproteobacteria</taxon>
        <taxon>Rhodobacterales</taxon>
        <taxon>Paracoccaceae</taxon>
        <taxon>Algicella</taxon>
    </lineage>
</organism>
<keyword evidence="3" id="KW-0805">Transcription regulation</keyword>
<evidence type="ECO:0000256" key="2">
    <source>
        <dbReference type="ARBA" id="ARBA00023012"/>
    </source>
</evidence>
<dbReference type="RefSeq" id="WP_161860895.1">
    <property type="nucleotide sequence ID" value="NZ_CP046620.1"/>
</dbReference>
<dbReference type="PROSITE" id="PS51755">
    <property type="entry name" value="OMPR_PHOB"/>
    <property type="match status" value="1"/>
</dbReference>
<keyword evidence="1 6" id="KW-0597">Phosphoprotein</keyword>
<keyword evidence="11" id="KW-1185">Reference proteome</keyword>
<proteinExistence type="predicted"/>
<keyword evidence="4 7" id="KW-0238">DNA-binding</keyword>
<evidence type="ECO:0000256" key="1">
    <source>
        <dbReference type="ARBA" id="ARBA00022553"/>
    </source>
</evidence>
<keyword evidence="5" id="KW-0804">Transcription</keyword>
<dbReference type="GO" id="GO:0000976">
    <property type="term" value="F:transcription cis-regulatory region binding"/>
    <property type="evidence" value="ECO:0007669"/>
    <property type="project" value="TreeGrafter"/>
</dbReference>
<evidence type="ECO:0000256" key="5">
    <source>
        <dbReference type="ARBA" id="ARBA00023163"/>
    </source>
</evidence>
<dbReference type="Gene3D" id="1.10.10.10">
    <property type="entry name" value="Winged helix-like DNA-binding domain superfamily/Winged helix DNA-binding domain"/>
    <property type="match status" value="1"/>
</dbReference>
<dbReference type="InterPro" id="IPR011006">
    <property type="entry name" value="CheY-like_superfamily"/>
</dbReference>
<evidence type="ECO:0000259" key="8">
    <source>
        <dbReference type="PROSITE" id="PS50110"/>
    </source>
</evidence>